<dbReference type="SUPFAM" id="SSF53706">
    <property type="entry name" value="Formate dehydrogenase/DMSO reductase, domains 1-3"/>
    <property type="match status" value="1"/>
</dbReference>
<reference evidence="6 7" key="1">
    <citation type="submission" date="2024-04" db="EMBL/GenBank/DDBJ databases">
        <title>Defined microbial consortia suppress multidrug-resistant proinflammatory Enterobacteriaceae via ecological control.</title>
        <authorList>
            <person name="Furuichi M."/>
            <person name="Kawaguchi T."/>
            <person name="Pust M."/>
            <person name="Yasuma K."/>
            <person name="Plichta D."/>
            <person name="Hasegawa N."/>
            <person name="Ohya T."/>
            <person name="Bhattarai S."/>
            <person name="Sasajima S."/>
            <person name="Aoto Y."/>
            <person name="Tuganbaev T."/>
            <person name="Yaginuma M."/>
            <person name="Ueda M."/>
            <person name="Okahashi N."/>
            <person name="Amafuji K."/>
            <person name="Kiridooshi Y."/>
            <person name="Sugita K."/>
            <person name="Strazar M."/>
            <person name="Skelly A."/>
            <person name="Suda W."/>
            <person name="Hattori M."/>
            <person name="Nakamoto N."/>
            <person name="Caballero S."/>
            <person name="Norman J."/>
            <person name="Olle B."/>
            <person name="Tanoue T."/>
            <person name="Arita M."/>
            <person name="Bucci V."/>
            <person name="Atarashi K."/>
            <person name="Xavier R."/>
            <person name="Honda K."/>
        </authorList>
    </citation>
    <scope>NUCLEOTIDE SEQUENCE [LARGE SCALE GENOMIC DNA]</scope>
    <source>
        <strain evidence="7">f13</strain>
    </source>
</reference>
<evidence type="ECO:0000256" key="4">
    <source>
        <dbReference type="ARBA" id="ARBA00023014"/>
    </source>
</evidence>
<dbReference type="Pfam" id="PF04879">
    <property type="entry name" value="Molybdop_Fe4S4"/>
    <property type="match status" value="1"/>
</dbReference>
<dbReference type="SUPFAM" id="SSF50692">
    <property type="entry name" value="ADC-like"/>
    <property type="match status" value="1"/>
</dbReference>
<dbReference type="InterPro" id="IPR006963">
    <property type="entry name" value="Mopterin_OxRdtase_4Fe-4S_dom"/>
</dbReference>
<organism evidence="6 7">
    <name type="scientific">Enterocloster alcoholdehydrogenati</name>
    <dbReference type="NCBI Taxonomy" id="2547410"/>
    <lineage>
        <taxon>Bacteria</taxon>
        <taxon>Bacillati</taxon>
        <taxon>Bacillota</taxon>
        <taxon>Clostridia</taxon>
        <taxon>Lachnospirales</taxon>
        <taxon>Lachnospiraceae</taxon>
        <taxon>Enterocloster</taxon>
    </lineage>
</organism>
<evidence type="ECO:0000313" key="7">
    <source>
        <dbReference type="Proteomes" id="UP001600894"/>
    </source>
</evidence>
<accession>A0ABQ0AWK5</accession>
<dbReference type="EMBL" id="BAABXL010000001">
    <property type="protein sequence ID" value="GAA6268415.1"/>
    <property type="molecule type" value="Genomic_DNA"/>
</dbReference>
<proteinExistence type="inferred from homology"/>
<keyword evidence="2" id="KW-0479">Metal-binding</keyword>
<dbReference type="InterPro" id="IPR006656">
    <property type="entry name" value="Mopterin_OxRdtase"/>
</dbReference>
<dbReference type="Pfam" id="PF01568">
    <property type="entry name" value="Molydop_binding"/>
    <property type="match status" value="1"/>
</dbReference>
<feature type="domain" description="4Fe-4S Mo/W bis-MGD-type" evidence="5">
    <location>
        <begin position="2"/>
        <end position="59"/>
    </location>
</feature>
<comment type="caution">
    <text evidence="6">The sequence shown here is derived from an EMBL/GenBank/DDBJ whole genome shotgun (WGS) entry which is preliminary data.</text>
</comment>
<evidence type="ECO:0000256" key="2">
    <source>
        <dbReference type="ARBA" id="ARBA00022723"/>
    </source>
</evidence>
<evidence type="ECO:0000256" key="3">
    <source>
        <dbReference type="ARBA" id="ARBA00023004"/>
    </source>
</evidence>
<dbReference type="RefSeq" id="WP_176253660.1">
    <property type="nucleotide sequence ID" value="NZ_BAABXL010000001.1"/>
</dbReference>
<keyword evidence="7" id="KW-1185">Reference proteome</keyword>
<dbReference type="Gene3D" id="2.20.25.90">
    <property type="entry name" value="ADC-like domains"/>
    <property type="match status" value="1"/>
</dbReference>
<dbReference type="Proteomes" id="UP001600894">
    <property type="component" value="Unassembled WGS sequence"/>
</dbReference>
<dbReference type="CDD" id="cd02766">
    <property type="entry name" value="MopB_3"/>
    <property type="match status" value="1"/>
</dbReference>
<keyword evidence="3" id="KW-0408">Iron</keyword>
<dbReference type="Gene3D" id="3.30.2070.10">
    <property type="entry name" value="Formate dehydrogenase/DMSO reductase"/>
    <property type="match status" value="1"/>
</dbReference>
<dbReference type="PANTHER" id="PTHR43742">
    <property type="entry name" value="TRIMETHYLAMINE-N-OXIDE REDUCTASE"/>
    <property type="match status" value="1"/>
</dbReference>
<keyword evidence="4" id="KW-0411">Iron-sulfur</keyword>
<evidence type="ECO:0000259" key="5">
    <source>
        <dbReference type="PROSITE" id="PS51669"/>
    </source>
</evidence>
<evidence type="ECO:0000313" key="6">
    <source>
        <dbReference type="EMBL" id="GAA6268415.1"/>
    </source>
</evidence>
<dbReference type="InterPro" id="IPR009010">
    <property type="entry name" value="Asp_de-COase-like_dom_sf"/>
</dbReference>
<dbReference type="Gene3D" id="3.40.50.740">
    <property type="match status" value="1"/>
</dbReference>
<sequence>MTYIRKTICPYDCPATCGLLAETDGKRILKVFADPEHPVTKGLICRKMQHYEQSINSPDRILTPMRRIGDKGEGKFEAITWEEAGKEIADRFKKILKEDGPSAILPAYYSGTMGVIQRKCGEAFFNRLGACSLVLKLCASAKGSGYEAVMGKTSCLEPEELKQSSLILVWSSNVKATRIQAMPVLQEARRAGKRVVLIEACSREMAPYCDETILIRPGTDGALALAMMEVIAEQGLQDETFLREQCLGYEEFLPIVKQSTPEWAEGITGIPAEVIRRLALEFGQAETPAIFLGSGFSRYGNGGMTARLITILSAFTGAWKKPGGGLCGSEHNGGPFVDSRRVARPDFRKTPGRMVNINCLGSALTDTKKDIIKAFFVFGGNPVNSVCNQAEMIRGLLREDLFTVVHERFLTDTALYADILLPAVFSVEQTDCFKAYGYRTFSVGRKLVDPQGECKSNWDMFCFLAQAMGFEEEHFKRTEEEMLEDLLSHPEQGLLELTEDEWRKLRDNGTIRQPFGDHSHFKTPSGKLMIVNKELEDPVPCYREPYGGEYPLRLISVPDSHTLNSIFLERPDLVAKRGPAALMLHPLDAAERGISEGDPVTAWNDLAQVEFTASVTWQVARGTAAVSGVYSSAITGTKLLFNALNHERISDMGATTLNDNRVDVKRRTE</sequence>
<dbReference type="InterPro" id="IPR050612">
    <property type="entry name" value="Prok_Mopterin_Oxidored"/>
</dbReference>
<dbReference type="InterPro" id="IPR006657">
    <property type="entry name" value="MoPterin_dinucl-bd_dom"/>
</dbReference>
<comment type="similarity">
    <text evidence="1">Belongs to the prokaryotic molybdopterin-containing oxidoreductase family.</text>
</comment>
<name>A0ABQ0AWK5_9FIRM</name>
<dbReference type="PROSITE" id="PS51669">
    <property type="entry name" value="4FE4S_MOW_BIS_MGD"/>
    <property type="match status" value="1"/>
</dbReference>
<dbReference type="PANTHER" id="PTHR43742:SF6">
    <property type="entry name" value="OXIDOREDUCTASE YYAE-RELATED"/>
    <property type="match status" value="1"/>
</dbReference>
<dbReference type="Gene3D" id="2.40.40.20">
    <property type="match status" value="1"/>
</dbReference>
<dbReference type="Gene3D" id="3.40.228.10">
    <property type="entry name" value="Dimethylsulfoxide Reductase, domain 2"/>
    <property type="match status" value="1"/>
</dbReference>
<gene>
    <name evidence="6" type="ORF">F130042H8_14750</name>
</gene>
<evidence type="ECO:0000256" key="1">
    <source>
        <dbReference type="ARBA" id="ARBA00010312"/>
    </source>
</evidence>
<dbReference type="Pfam" id="PF00384">
    <property type="entry name" value="Molybdopterin"/>
    <property type="match status" value="1"/>
</dbReference>
<dbReference type="SMART" id="SM00926">
    <property type="entry name" value="Molybdop_Fe4S4"/>
    <property type="match status" value="1"/>
</dbReference>
<protein>
    <submittedName>
        <fullName evidence="6">Molybdopterin oxidoreductase family protein</fullName>
    </submittedName>
</protein>